<feature type="region of interest" description="Disordered" evidence="2">
    <location>
        <begin position="238"/>
        <end position="283"/>
    </location>
</feature>
<keyword evidence="1" id="KW-0479">Metal-binding</keyword>
<keyword evidence="1" id="KW-0862">Zinc</keyword>
<keyword evidence="5" id="KW-1185">Reference proteome</keyword>
<comment type="caution">
    <text evidence="4">The sequence shown here is derived from an EMBL/GenBank/DDBJ whole genome shotgun (WGS) entry which is preliminary data.</text>
</comment>
<dbReference type="STRING" id="1348612.A0A397HHJ8"/>
<feature type="compositionally biased region" description="Low complexity" evidence="2">
    <location>
        <begin position="247"/>
        <end position="258"/>
    </location>
</feature>
<evidence type="ECO:0000313" key="5">
    <source>
        <dbReference type="Proteomes" id="UP000266861"/>
    </source>
</evidence>
<dbReference type="Gene3D" id="3.30.40.10">
    <property type="entry name" value="Zinc/RING finger domain, C3HC4 (zinc finger)"/>
    <property type="match status" value="1"/>
</dbReference>
<dbReference type="OrthoDB" id="2449614at2759"/>
<dbReference type="AlphaFoldDB" id="A0A397HHJ8"/>
<dbReference type="InterPro" id="IPR013083">
    <property type="entry name" value="Znf_RING/FYVE/PHD"/>
</dbReference>
<gene>
    <name evidence="4" type="ORF">Glove_340g39</name>
</gene>
<dbReference type="EMBL" id="PQFF01000310">
    <property type="protein sequence ID" value="RHZ62427.1"/>
    <property type="molecule type" value="Genomic_DNA"/>
</dbReference>
<dbReference type="CDD" id="cd16448">
    <property type="entry name" value="RING-H2"/>
    <property type="match status" value="1"/>
</dbReference>
<feature type="region of interest" description="Disordered" evidence="2">
    <location>
        <begin position="112"/>
        <end position="137"/>
    </location>
</feature>
<dbReference type="InterPro" id="IPR001841">
    <property type="entry name" value="Znf_RING"/>
</dbReference>
<proteinExistence type="predicted"/>
<evidence type="ECO:0000259" key="3">
    <source>
        <dbReference type="PROSITE" id="PS50089"/>
    </source>
</evidence>
<dbReference type="PROSITE" id="PS50089">
    <property type="entry name" value="ZF_RING_2"/>
    <property type="match status" value="1"/>
</dbReference>
<accession>A0A397HHJ8</accession>
<reference evidence="4 5" key="1">
    <citation type="submission" date="2018-08" db="EMBL/GenBank/DDBJ databases">
        <title>Genome and evolution of the arbuscular mycorrhizal fungus Diversispora epigaea (formerly Glomus versiforme) and its bacterial endosymbionts.</title>
        <authorList>
            <person name="Sun X."/>
            <person name="Fei Z."/>
            <person name="Harrison M."/>
        </authorList>
    </citation>
    <scope>NUCLEOTIDE SEQUENCE [LARGE SCALE GENOMIC DNA]</scope>
    <source>
        <strain evidence="4 5">IT104</strain>
    </source>
</reference>
<feature type="compositionally biased region" description="Acidic residues" evidence="2">
    <location>
        <begin position="114"/>
        <end position="137"/>
    </location>
</feature>
<evidence type="ECO:0000256" key="2">
    <source>
        <dbReference type="SAM" id="MobiDB-lite"/>
    </source>
</evidence>
<feature type="domain" description="RING-type" evidence="3">
    <location>
        <begin position="319"/>
        <end position="362"/>
    </location>
</feature>
<organism evidence="4 5">
    <name type="scientific">Diversispora epigaea</name>
    <dbReference type="NCBI Taxonomy" id="1348612"/>
    <lineage>
        <taxon>Eukaryota</taxon>
        <taxon>Fungi</taxon>
        <taxon>Fungi incertae sedis</taxon>
        <taxon>Mucoromycota</taxon>
        <taxon>Glomeromycotina</taxon>
        <taxon>Glomeromycetes</taxon>
        <taxon>Diversisporales</taxon>
        <taxon>Diversisporaceae</taxon>
        <taxon>Diversispora</taxon>
    </lineage>
</organism>
<sequence length="371" mass="42032">MSKFVRFGNNPFPSNHRSRSRASHMKTTDEQIVPQSSQSSIESSLGRLIINHPEQRNFQENSENFPNNLFTTRPLVINRLINNNNNHNDNNANNDLSSTIIINNTAMNSVVEDNQSDNDNENLDLEDSLSSDNDDDAPFEYMYNRRIPIINTTHVVNSRSGMRHNTRRHSLRRQSRYITTDQFNWESISREINHQKSQAISTISSFTTAINQTSPSSSSSVSYSSAYSNLLNDSSQSFPSESLTTMSNNNSAQSSSSSHTRSVLHSLHDHYSPSPSPSPTPKSLSPLEIFIKSQLSKQGDKDDGNYDDNHNNRNDQAECFICLESLELRGGRMILNPGCGHLMHMKCYLEYIRKCKNSCAICARKFPTWQI</sequence>
<dbReference type="SMART" id="SM00184">
    <property type="entry name" value="RING"/>
    <property type="match status" value="1"/>
</dbReference>
<protein>
    <recommendedName>
        <fullName evidence="3">RING-type domain-containing protein</fullName>
    </recommendedName>
</protein>
<keyword evidence="1" id="KW-0863">Zinc-finger</keyword>
<feature type="region of interest" description="Disordered" evidence="2">
    <location>
        <begin position="1"/>
        <end position="40"/>
    </location>
</feature>
<name>A0A397HHJ8_9GLOM</name>
<dbReference type="Proteomes" id="UP000266861">
    <property type="component" value="Unassembled WGS sequence"/>
</dbReference>
<evidence type="ECO:0000256" key="1">
    <source>
        <dbReference type="PROSITE-ProRule" id="PRU00175"/>
    </source>
</evidence>
<dbReference type="Pfam" id="PF13639">
    <property type="entry name" value="zf-RING_2"/>
    <property type="match status" value="1"/>
</dbReference>
<dbReference type="GO" id="GO:0008270">
    <property type="term" value="F:zinc ion binding"/>
    <property type="evidence" value="ECO:0007669"/>
    <property type="project" value="UniProtKB-KW"/>
</dbReference>
<dbReference type="SUPFAM" id="SSF57850">
    <property type="entry name" value="RING/U-box"/>
    <property type="match status" value="1"/>
</dbReference>
<evidence type="ECO:0000313" key="4">
    <source>
        <dbReference type="EMBL" id="RHZ62427.1"/>
    </source>
</evidence>